<evidence type="ECO:0000256" key="3">
    <source>
        <dbReference type="ARBA" id="ARBA00022777"/>
    </source>
</evidence>
<keyword evidence="6" id="KW-1185">Reference proteome</keyword>
<evidence type="ECO:0000256" key="4">
    <source>
        <dbReference type="PIRNR" id="PIRNR006078"/>
    </source>
</evidence>
<gene>
    <name evidence="5" type="ORF">HYG85_04765</name>
</gene>
<dbReference type="PIRSF" id="PIRSF006078">
    <property type="entry name" value="GlxK"/>
    <property type="match status" value="1"/>
</dbReference>
<dbReference type="NCBIfam" id="TIGR00045">
    <property type="entry name" value="glycerate kinase"/>
    <property type="match status" value="1"/>
</dbReference>
<dbReference type="GO" id="GO:0031388">
    <property type="term" value="P:organic acid phosphorylation"/>
    <property type="evidence" value="ECO:0007669"/>
    <property type="project" value="UniProtKB-UniRule"/>
</dbReference>
<protein>
    <submittedName>
        <fullName evidence="5">Glycerate kinase</fullName>
    </submittedName>
</protein>
<dbReference type="PANTHER" id="PTHR21599">
    <property type="entry name" value="GLYCERATE KINASE"/>
    <property type="match status" value="1"/>
</dbReference>
<dbReference type="RefSeq" id="WP_212692516.1">
    <property type="nucleotide sequence ID" value="NZ_CP058561.1"/>
</dbReference>
<evidence type="ECO:0000256" key="2">
    <source>
        <dbReference type="ARBA" id="ARBA00022679"/>
    </source>
</evidence>
<evidence type="ECO:0000313" key="5">
    <source>
        <dbReference type="EMBL" id="QUH28264.1"/>
    </source>
</evidence>
<dbReference type="InterPro" id="IPR018193">
    <property type="entry name" value="Glyc_kinase_flavodox-like_fold"/>
</dbReference>
<dbReference type="InterPro" id="IPR004381">
    <property type="entry name" value="Glycerate_kinase"/>
</dbReference>
<sequence>MKKIVIASDSFKGTMDSINVCNIVEKGIKNIRPEIKTITIPIADGGEGTVDAFLNAIGGIKVTKKVTGPLFDKIEATYGILDDGSAVIEMAQASGLPLVEGRENPLKTTTYGTGELIQDALEKGCSKIIIGIGGSATNDGGVGMAAALGVRFLQEDNSEIDLTGEGLGSLATIDTSNLNSKITDCQFIVACDVDNPLYGANGAAYVFAPQKGANAEMVKILDENLKHYAGIVNRDLGINLQKYKGSGAAGGLGAGLVAFVDAQLKSGINILLDAVDFDDLVADADLIITGEGKIDGQSLRGKVPVGIADRAVKYHKPVIAIVGAIGDETDALYERGISSIFSINQRPEAFEVAKNYSEENLLKTTESIIRLVSVV</sequence>
<organism evidence="5 6">
    <name type="scientific">Vallitalea guaymasensis</name>
    <dbReference type="NCBI Taxonomy" id="1185412"/>
    <lineage>
        <taxon>Bacteria</taxon>
        <taxon>Bacillati</taxon>
        <taxon>Bacillota</taxon>
        <taxon>Clostridia</taxon>
        <taxon>Lachnospirales</taxon>
        <taxon>Vallitaleaceae</taxon>
        <taxon>Vallitalea</taxon>
    </lineage>
</organism>
<reference evidence="5 6" key="1">
    <citation type="submission" date="2020-07" db="EMBL/GenBank/DDBJ databases">
        <title>Vallitalea guaymasensis genome.</title>
        <authorList>
            <person name="Postec A."/>
        </authorList>
    </citation>
    <scope>NUCLEOTIDE SEQUENCE [LARGE SCALE GENOMIC DNA]</scope>
    <source>
        <strain evidence="5 6">Ra1766G1</strain>
    </source>
</reference>
<name>A0A8J8M8E9_9FIRM</name>
<dbReference type="GO" id="GO:0008887">
    <property type="term" value="F:glycerate kinase activity"/>
    <property type="evidence" value="ECO:0007669"/>
    <property type="project" value="UniProtKB-UniRule"/>
</dbReference>
<keyword evidence="3 4" id="KW-0418">Kinase</keyword>
<dbReference type="KEGG" id="vgu:HYG85_04765"/>
<dbReference type="Gene3D" id="3.90.1510.10">
    <property type="entry name" value="Glycerate kinase, domain 2"/>
    <property type="match status" value="1"/>
</dbReference>
<evidence type="ECO:0000313" key="6">
    <source>
        <dbReference type="Proteomes" id="UP000677305"/>
    </source>
</evidence>
<dbReference type="EMBL" id="CP058561">
    <property type="protein sequence ID" value="QUH28264.1"/>
    <property type="molecule type" value="Genomic_DNA"/>
</dbReference>
<evidence type="ECO:0000256" key="1">
    <source>
        <dbReference type="ARBA" id="ARBA00006284"/>
    </source>
</evidence>
<keyword evidence="2 4" id="KW-0808">Transferase</keyword>
<comment type="similarity">
    <text evidence="1 4">Belongs to the glycerate kinase type-1 family.</text>
</comment>
<dbReference type="Proteomes" id="UP000677305">
    <property type="component" value="Chromosome"/>
</dbReference>
<proteinExistence type="inferred from homology"/>
<dbReference type="InterPro" id="IPR036129">
    <property type="entry name" value="Glycerate_kinase_sf"/>
</dbReference>
<accession>A0A8J8M8E9</accession>
<dbReference type="PANTHER" id="PTHR21599:SF0">
    <property type="entry name" value="GLYCERATE KINASE"/>
    <property type="match status" value="1"/>
</dbReference>
<dbReference type="Gene3D" id="3.40.50.10350">
    <property type="entry name" value="Glycerate kinase, domain 1"/>
    <property type="match status" value="1"/>
</dbReference>
<dbReference type="SUPFAM" id="SSF110738">
    <property type="entry name" value="Glycerate kinase I"/>
    <property type="match status" value="1"/>
</dbReference>
<dbReference type="AlphaFoldDB" id="A0A8J8M8E9"/>
<dbReference type="InterPro" id="IPR018197">
    <property type="entry name" value="Glycerate_kinase_RE-like"/>
</dbReference>
<dbReference type="Pfam" id="PF02595">
    <property type="entry name" value="Gly_kinase"/>
    <property type="match status" value="1"/>
</dbReference>